<sequence>MLQMPIKKNENYFQGFIYQQLNQEIITQIFWLILGWKFPQVVLKDKKKQSPLPMRESFVKSQEVMLKIQEKLKNNFFKVFNIIPTPKDIQINKLIFLDVYVALNIICNTFCQQNYNLLPYFTKQFFFESINFILNSTTGFPLSFQNLEQKIHNYFDKTKFLNYVSDILMSKTFFNEQFDKNNLNLKEYNFNHEKYVLFDKNQKISQSKFIPEQHLEMQTKVLPNIKNQLIYQQQINKIKDLFKQQKERVSDKLYKNISPQVKEEIIKEDIQFQINLQEVLYEQQNYDALRNNFELVTEKISQSLFKVQQKNLIKNRSISDNLQDQNFGNQRHYSPLSSQKANKKKIPLFQERLREIVDYNIRKYNLSSKNDENNNNSIQYQKEKKSIDYKQQNDKFKIEKKIKNQNQKLSKKQIEINKWFQKQQNAEQQKLLAEKKLIQDPLELFKSVQKINQTLEQFSPQIEKNEPLFGKQKQQQIENKTKSITLNNSISPQYSIDKKPNFYQMKFVEKIKQIKAIKPYGIWKQEPQFM</sequence>
<dbReference type="AlphaFoldDB" id="A0A0V0Q7F6"/>
<name>A0A0V0Q7F6_PSEPJ</name>
<keyword evidence="2" id="KW-1185">Reference proteome</keyword>
<accession>A0A0V0Q7F6</accession>
<evidence type="ECO:0000313" key="1">
    <source>
        <dbReference type="EMBL" id="KRW98179.1"/>
    </source>
</evidence>
<reference evidence="1 2" key="1">
    <citation type="journal article" date="2015" name="Sci. Rep.">
        <title>Genome of the facultative scuticociliatosis pathogen Pseudocohnilembus persalinus provides insight into its virulence through horizontal gene transfer.</title>
        <authorList>
            <person name="Xiong J."/>
            <person name="Wang G."/>
            <person name="Cheng J."/>
            <person name="Tian M."/>
            <person name="Pan X."/>
            <person name="Warren A."/>
            <person name="Jiang C."/>
            <person name="Yuan D."/>
            <person name="Miao W."/>
        </authorList>
    </citation>
    <scope>NUCLEOTIDE SEQUENCE [LARGE SCALE GENOMIC DNA]</scope>
    <source>
        <strain evidence="1">36N120E</strain>
    </source>
</reference>
<gene>
    <name evidence="1" type="ORF">PPERSA_02157</name>
</gene>
<dbReference type="InParanoid" id="A0A0V0Q7F6"/>
<evidence type="ECO:0000313" key="2">
    <source>
        <dbReference type="Proteomes" id="UP000054937"/>
    </source>
</evidence>
<proteinExistence type="predicted"/>
<protein>
    <submittedName>
        <fullName evidence="1">Uncharacterized protein</fullName>
    </submittedName>
</protein>
<comment type="caution">
    <text evidence="1">The sequence shown here is derived from an EMBL/GenBank/DDBJ whole genome shotgun (WGS) entry which is preliminary data.</text>
</comment>
<organism evidence="1 2">
    <name type="scientific">Pseudocohnilembus persalinus</name>
    <name type="common">Ciliate</name>
    <dbReference type="NCBI Taxonomy" id="266149"/>
    <lineage>
        <taxon>Eukaryota</taxon>
        <taxon>Sar</taxon>
        <taxon>Alveolata</taxon>
        <taxon>Ciliophora</taxon>
        <taxon>Intramacronucleata</taxon>
        <taxon>Oligohymenophorea</taxon>
        <taxon>Scuticociliatia</taxon>
        <taxon>Philasterida</taxon>
        <taxon>Pseudocohnilembidae</taxon>
        <taxon>Pseudocohnilembus</taxon>
    </lineage>
</organism>
<dbReference type="Proteomes" id="UP000054937">
    <property type="component" value="Unassembled WGS sequence"/>
</dbReference>
<dbReference type="EMBL" id="LDAU01000267">
    <property type="protein sequence ID" value="KRW98179.1"/>
    <property type="molecule type" value="Genomic_DNA"/>
</dbReference>